<dbReference type="InterPro" id="IPR009241">
    <property type="entry name" value="HigB-like"/>
</dbReference>
<dbReference type="Pfam" id="PF05973">
    <property type="entry name" value="Gp49"/>
    <property type="match status" value="1"/>
</dbReference>
<reference evidence="1 2" key="1">
    <citation type="journal article" date="2015" name="Nature">
        <title>rRNA introns, odd ribosomes, and small enigmatic genomes across a large radiation of phyla.</title>
        <authorList>
            <person name="Brown C.T."/>
            <person name="Hug L.A."/>
            <person name="Thomas B.C."/>
            <person name="Sharon I."/>
            <person name="Castelle C.J."/>
            <person name="Singh A."/>
            <person name="Wilkins M.J."/>
            <person name="Williams K.H."/>
            <person name="Banfield J.F."/>
        </authorList>
    </citation>
    <scope>NUCLEOTIDE SEQUENCE [LARGE SCALE GENOMIC DNA]</scope>
</reference>
<comment type="caution">
    <text evidence="1">The sequence shown here is derived from an EMBL/GenBank/DDBJ whole genome shotgun (WGS) entry which is preliminary data.</text>
</comment>
<gene>
    <name evidence="1" type="ORF">UT84_C0029G0009</name>
</gene>
<proteinExistence type="predicted"/>
<dbReference type="Proteomes" id="UP000034531">
    <property type="component" value="Unassembled WGS sequence"/>
</dbReference>
<evidence type="ECO:0000313" key="2">
    <source>
        <dbReference type="Proteomes" id="UP000034531"/>
    </source>
</evidence>
<dbReference type="AlphaFoldDB" id="A0A0G0RHQ4"/>
<protein>
    <submittedName>
        <fullName evidence="1">Phage-related protein</fullName>
    </submittedName>
</protein>
<evidence type="ECO:0000313" key="1">
    <source>
        <dbReference type="EMBL" id="KKR49391.1"/>
    </source>
</evidence>
<dbReference type="EMBL" id="LBYI01000029">
    <property type="protein sequence ID" value="KKR49391.1"/>
    <property type="molecule type" value="Genomic_DNA"/>
</dbReference>
<dbReference type="PATRIC" id="fig|1618405.3.peg.840"/>
<sequence>MAWKVNSYQNAQGDSPVEDFIRDQDETTYAKILHSILLLKNGGPFLKPPYAKKLRSNLYELRIPGKIAVRIFYTMKVGKYYLLHAFKKKTQKTPAKELKIALDRMKEIL</sequence>
<organism evidence="1 2">
    <name type="scientific">Candidatus Curtissbacteria bacterium GW2011_GWA1_40_16</name>
    <dbReference type="NCBI Taxonomy" id="1618405"/>
    <lineage>
        <taxon>Bacteria</taxon>
        <taxon>Candidatus Curtissiibacteriota</taxon>
    </lineage>
</organism>
<name>A0A0G0RHQ4_9BACT</name>
<accession>A0A0G0RHQ4</accession>